<evidence type="ECO:0000259" key="1">
    <source>
        <dbReference type="Pfam" id="PF18962"/>
    </source>
</evidence>
<dbReference type="AlphaFoldDB" id="A0A660SK81"/>
<evidence type="ECO:0000313" key="2">
    <source>
        <dbReference type="EMBL" id="RKX71133.1"/>
    </source>
</evidence>
<sequence length="366" mass="41525">MRRETAALGFPDPSQSQGSGFWYPKWVNQTLYYGSMAVGNSIRYVVDAYYGQAGNDCRILEDSLYYHIPPEFGLQEVDCLYDDHGPGNPNPQDLECFQYSVADAAPDCDDFVIIEFIYTNRGASTLDSLHSAIFCDFDIRSFSDNYGKTNQQLRTAYMQSSIGDEYPTVGIVYLGSKPQAQLPVANLSVIDRSQHTVWNDSVMFLYMDGTYHYPQSNRQYDWQVVVSVGPFKLAPEESQHVAFAIVGGVSNDHYLENCRHAIEQYDTMWPAVVEKPPSGPYREIWVGPNPTRGRLTFNFTLSRSAPVIITLFDLAGREVTDLFHRRVSMGEHSFTVALPERISSGIYFLVIEVDQRYVIKKVILKK</sequence>
<evidence type="ECO:0000313" key="3">
    <source>
        <dbReference type="Proteomes" id="UP000268469"/>
    </source>
</evidence>
<dbReference type="InterPro" id="IPR026444">
    <property type="entry name" value="Secre_tail"/>
</dbReference>
<reference evidence="2 3" key="1">
    <citation type="submission" date="2018-06" db="EMBL/GenBank/DDBJ databases">
        <title>Extensive metabolic versatility and redundancy in microbially diverse, dynamic hydrothermal sediments.</title>
        <authorList>
            <person name="Dombrowski N."/>
            <person name="Teske A."/>
            <person name="Baker B.J."/>
        </authorList>
    </citation>
    <scope>NUCLEOTIDE SEQUENCE [LARGE SCALE GENOMIC DNA]</scope>
    <source>
        <strain evidence="2">B36_G15</strain>
    </source>
</reference>
<organism evidence="2 3">
    <name type="scientific">candidate division WOR-3 bacterium</name>
    <dbReference type="NCBI Taxonomy" id="2052148"/>
    <lineage>
        <taxon>Bacteria</taxon>
        <taxon>Bacteria division WOR-3</taxon>
    </lineage>
</organism>
<comment type="caution">
    <text evidence="2">The sequence shown here is derived from an EMBL/GenBank/DDBJ whole genome shotgun (WGS) entry which is preliminary data.</text>
</comment>
<dbReference type="NCBIfam" id="TIGR04183">
    <property type="entry name" value="Por_Secre_tail"/>
    <property type="match status" value="1"/>
</dbReference>
<dbReference type="Pfam" id="PF18962">
    <property type="entry name" value="Por_Secre_tail"/>
    <property type="match status" value="1"/>
</dbReference>
<name>A0A660SK81_UNCW3</name>
<dbReference type="EMBL" id="QNBE01000016">
    <property type="protein sequence ID" value="RKX71133.1"/>
    <property type="molecule type" value="Genomic_DNA"/>
</dbReference>
<proteinExistence type="predicted"/>
<protein>
    <recommendedName>
        <fullName evidence="1">Secretion system C-terminal sorting domain-containing protein</fullName>
    </recommendedName>
</protein>
<gene>
    <name evidence="2" type="ORF">DRP53_02625</name>
</gene>
<accession>A0A660SK81</accession>
<dbReference type="Proteomes" id="UP000268469">
    <property type="component" value="Unassembled WGS sequence"/>
</dbReference>
<feature type="domain" description="Secretion system C-terminal sorting" evidence="1">
    <location>
        <begin position="288"/>
        <end position="363"/>
    </location>
</feature>